<dbReference type="SUPFAM" id="SSF64268">
    <property type="entry name" value="PX domain"/>
    <property type="match status" value="1"/>
</dbReference>
<dbReference type="InterPro" id="IPR036871">
    <property type="entry name" value="PX_dom_sf"/>
</dbReference>
<feature type="region of interest" description="Disordered" evidence="1">
    <location>
        <begin position="296"/>
        <end position="334"/>
    </location>
</feature>
<dbReference type="EMBL" id="JANBUL010000378">
    <property type="protein sequence ID" value="KAJ2776271.1"/>
    <property type="molecule type" value="Genomic_DNA"/>
</dbReference>
<dbReference type="PROSITE" id="PS50195">
    <property type="entry name" value="PX"/>
    <property type="match status" value="1"/>
</dbReference>
<accession>A0A9W8LCU1</accession>
<proteinExistence type="predicted"/>
<dbReference type="Pfam" id="PF00787">
    <property type="entry name" value="PX"/>
    <property type="match status" value="1"/>
</dbReference>
<evidence type="ECO:0000256" key="1">
    <source>
        <dbReference type="SAM" id="MobiDB-lite"/>
    </source>
</evidence>
<gene>
    <name evidence="3" type="ORF">H4R18_005754</name>
</gene>
<evidence type="ECO:0000313" key="3">
    <source>
        <dbReference type="EMBL" id="KAJ2776271.1"/>
    </source>
</evidence>
<sequence>MDARAGGSAALPAALRSLLSKGSKHQQIQPPQIQQIQHQQIGGVVPALSRPPSPCCAQAHLAGGDPAAAAAARTSLDATVVAAAAAAAGAAGAAGAQRPSGGSGSGSSSTIGAWLSRYSLRPGSGRASANSTASTSTTASSSGNTIAPAPADLARHSIDSTLAAMQLSSQAFAAVITGVELREHAVRPSASSAGLRMLGASAARKRHVVYRILVSGRDGQWWAIRRYSEFHDLCAALRRRFPRHAARWADLFPSRRFGQAPSVEVAAQWTDRLNAFLRSVTADTDVCPSEDVQRFLRENAPPPGTLSPAPDADADADAEPDAGSFAARDPMGRV</sequence>
<dbReference type="Gene3D" id="3.30.1520.10">
    <property type="entry name" value="Phox-like domain"/>
    <property type="match status" value="1"/>
</dbReference>
<name>A0A9W8LCU1_9FUNG</name>
<dbReference type="InterPro" id="IPR001683">
    <property type="entry name" value="PX_dom"/>
</dbReference>
<dbReference type="Proteomes" id="UP001140217">
    <property type="component" value="Unassembled WGS sequence"/>
</dbReference>
<dbReference type="OrthoDB" id="63267at2759"/>
<dbReference type="GO" id="GO:0035091">
    <property type="term" value="F:phosphatidylinositol binding"/>
    <property type="evidence" value="ECO:0007669"/>
    <property type="project" value="InterPro"/>
</dbReference>
<feature type="compositionally biased region" description="Low complexity" evidence="1">
    <location>
        <begin position="124"/>
        <end position="145"/>
    </location>
</feature>
<reference evidence="3" key="1">
    <citation type="submission" date="2022-07" db="EMBL/GenBank/DDBJ databases">
        <title>Phylogenomic reconstructions and comparative analyses of Kickxellomycotina fungi.</title>
        <authorList>
            <person name="Reynolds N.K."/>
            <person name="Stajich J.E."/>
            <person name="Barry K."/>
            <person name="Grigoriev I.V."/>
            <person name="Crous P."/>
            <person name="Smith M.E."/>
        </authorList>
    </citation>
    <scope>NUCLEOTIDE SEQUENCE</scope>
    <source>
        <strain evidence="3">NBRC 105414</strain>
    </source>
</reference>
<feature type="domain" description="PX" evidence="2">
    <location>
        <begin position="188"/>
        <end position="303"/>
    </location>
</feature>
<evidence type="ECO:0000259" key="2">
    <source>
        <dbReference type="PROSITE" id="PS50195"/>
    </source>
</evidence>
<organism evidence="3 4">
    <name type="scientific">Coemansia javaensis</name>
    <dbReference type="NCBI Taxonomy" id="2761396"/>
    <lineage>
        <taxon>Eukaryota</taxon>
        <taxon>Fungi</taxon>
        <taxon>Fungi incertae sedis</taxon>
        <taxon>Zoopagomycota</taxon>
        <taxon>Kickxellomycotina</taxon>
        <taxon>Kickxellomycetes</taxon>
        <taxon>Kickxellales</taxon>
        <taxon>Kickxellaceae</taxon>
        <taxon>Coemansia</taxon>
    </lineage>
</organism>
<dbReference type="SMART" id="SM00312">
    <property type="entry name" value="PX"/>
    <property type="match status" value="1"/>
</dbReference>
<feature type="region of interest" description="Disordered" evidence="1">
    <location>
        <begin position="124"/>
        <end position="148"/>
    </location>
</feature>
<protein>
    <recommendedName>
        <fullName evidence="2">PX domain-containing protein</fullName>
    </recommendedName>
</protein>
<evidence type="ECO:0000313" key="4">
    <source>
        <dbReference type="Proteomes" id="UP001140217"/>
    </source>
</evidence>
<keyword evidence="4" id="KW-1185">Reference proteome</keyword>
<dbReference type="AlphaFoldDB" id="A0A9W8LCU1"/>
<feature type="non-terminal residue" evidence="3">
    <location>
        <position position="334"/>
    </location>
</feature>
<comment type="caution">
    <text evidence="3">The sequence shown here is derived from an EMBL/GenBank/DDBJ whole genome shotgun (WGS) entry which is preliminary data.</text>
</comment>